<dbReference type="AlphaFoldDB" id="A0A8J3LE31"/>
<dbReference type="Proteomes" id="UP000660339">
    <property type="component" value="Unassembled WGS sequence"/>
</dbReference>
<keyword evidence="1" id="KW-0812">Transmembrane</keyword>
<protein>
    <recommendedName>
        <fullName evidence="2">DUF4190 domain-containing protein</fullName>
    </recommendedName>
</protein>
<dbReference type="EMBL" id="BONJ01000032">
    <property type="protein sequence ID" value="GIG17542.1"/>
    <property type="molecule type" value="Genomic_DNA"/>
</dbReference>
<reference evidence="3" key="1">
    <citation type="submission" date="2021-01" db="EMBL/GenBank/DDBJ databases">
        <title>Whole genome shotgun sequence of Catellatospora methionotrophica NBRC 14553.</title>
        <authorList>
            <person name="Komaki H."/>
            <person name="Tamura T."/>
        </authorList>
    </citation>
    <scope>NUCLEOTIDE SEQUENCE</scope>
    <source>
        <strain evidence="3">NBRC 14553</strain>
    </source>
</reference>
<dbReference type="InterPro" id="IPR025241">
    <property type="entry name" value="DUF4190"/>
</dbReference>
<evidence type="ECO:0000313" key="3">
    <source>
        <dbReference type="EMBL" id="GIG17542.1"/>
    </source>
</evidence>
<sequence length="111" mass="11802">MTDKQPSGSPLPPPYPYGPYPPQPPYNVYAILSLALGLFVLPPLGIYFGTKAKQQIAASGERGIELANAGVIVGWVLTGLFVAFFVIWCAMGALMFGWFGLFSATTISTTG</sequence>
<evidence type="ECO:0000256" key="1">
    <source>
        <dbReference type="SAM" id="Phobius"/>
    </source>
</evidence>
<accession>A0A8J3LE31</accession>
<feature type="transmembrane region" description="Helical" evidence="1">
    <location>
        <begin position="26"/>
        <end position="48"/>
    </location>
</feature>
<name>A0A8J3LE31_9ACTN</name>
<evidence type="ECO:0000313" key="4">
    <source>
        <dbReference type="Proteomes" id="UP000660339"/>
    </source>
</evidence>
<proteinExistence type="predicted"/>
<dbReference type="RefSeq" id="WP_166388527.1">
    <property type="nucleotide sequence ID" value="NZ_BAAATT010000037.1"/>
</dbReference>
<feature type="transmembrane region" description="Helical" evidence="1">
    <location>
        <begin position="69"/>
        <end position="99"/>
    </location>
</feature>
<organism evidence="3 4">
    <name type="scientific">Catellatospora methionotrophica</name>
    <dbReference type="NCBI Taxonomy" id="121620"/>
    <lineage>
        <taxon>Bacteria</taxon>
        <taxon>Bacillati</taxon>
        <taxon>Actinomycetota</taxon>
        <taxon>Actinomycetes</taxon>
        <taxon>Micromonosporales</taxon>
        <taxon>Micromonosporaceae</taxon>
        <taxon>Catellatospora</taxon>
    </lineage>
</organism>
<keyword evidence="1" id="KW-1133">Transmembrane helix</keyword>
<feature type="domain" description="DUF4190" evidence="2">
    <location>
        <begin position="29"/>
        <end position="83"/>
    </location>
</feature>
<gene>
    <name evidence="3" type="ORF">Cme02nite_58740</name>
</gene>
<comment type="caution">
    <text evidence="3">The sequence shown here is derived from an EMBL/GenBank/DDBJ whole genome shotgun (WGS) entry which is preliminary data.</text>
</comment>
<keyword evidence="4" id="KW-1185">Reference proteome</keyword>
<evidence type="ECO:0000259" key="2">
    <source>
        <dbReference type="Pfam" id="PF13828"/>
    </source>
</evidence>
<dbReference type="Pfam" id="PF13828">
    <property type="entry name" value="DUF4190"/>
    <property type="match status" value="1"/>
</dbReference>
<keyword evidence="1" id="KW-0472">Membrane</keyword>